<sequence>MNKSTIFALLMTSGMALGLAACQDQETQSPATNGQTETAIAPAEQTAQVPMGDTSQNALDWEGSYKGLLPCADCSGIETTLTLKGDNSYRLQQVYQGKDESIFSESGKFTWDASGGKITLEDGSKYLVGENQLFMLDREGNRITGSLADNYRLSKEN</sequence>
<dbReference type="PROSITE" id="PS51257">
    <property type="entry name" value="PROKAR_LIPOPROTEIN"/>
    <property type="match status" value="1"/>
</dbReference>
<keyword evidence="3" id="KW-1185">Reference proteome</keyword>
<protein>
    <submittedName>
        <fullName evidence="2">Copper homeostasis protein CutF</fullName>
    </submittedName>
</protein>
<evidence type="ECO:0000313" key="2">
    <source>
        <dbReference type="EMBL" id="SUJ35097.1"/>
    </source>
</evidence>
<reference evidence="2 3" key="1">
    <citation type="submission" date="2018-06" db="EMBL/GenBank/DDBJ databases">
        <authorList>
            <consortium name="Pathogen Informatics"/>
            <person name="Doyle S."/>
        </authorList>
    </citation>
    <scope>NUCLEOTIDE SEQUENCE [LARGE SCALE GENOMIC DNA]</scope>
    <source>
        <strain evidence="2 3">NCTC10738</strain>
    </source>
</reference>
<dbReference type="RefSeq" id="WP_243880305.1">
    <property type="nucleotide sequence ID" value="NZ_JADZHC010000039.1"/>
</dbReference>
<dbReference type="Pfam" id="PF04170">
    <property type="entry name" value="NlpE"/>
    <property type="match status" value="1"/>
</dbReference>
<dbReference type="Proteomes" id="UP000254069">
    <property type="component" value="Unassembled WGS sequence"/>
</dbReference>
<gene>
    <name evidence="2" type="primary">nlpE</name>
    <name evidence="2" type="ORF">NCTC10738_04578</name>
</gene>
<feature type="chain" id="PRO_5016829442" evidence="1">
    <location>
        <begin position="21"/>
        <end position="157"/>
    </location>
</feature>
<accession>A0A380CXD6</accession>
<keyword evidence="1" id="KW-0732">Signal</keyword>
<dbReference type="AlphaFoldDB" id="A0A380CXD6"/>
<name>A0A380CXD6_9GAMM</name>
<evidence type="ECO:0000313" key="3">
    <source>
        <dbReference type="Proteomes" id="UP000254069"/>
    </source>
</evidence>
<dbReference type="EMBL" id="UGYO01000003">
    <property type="protein sequence ID" value="SUJ35097.1"/>
    <property type="molecule type" value="Genomic_DNA"/>
</dbReference>
<feature type="signal peptide" evidence="1">
    <location>
        <begin position="1"/>
        <end position="20"/>
    </location>
</feature>
<organism evidence="2 3">
    <name type="scientific">Shewanella algae</name>
    <dbReference type="NCBI Taxonomy" id="38313"/>
    <lineage>
        <taxon>Bacteria</taxon>
        <taxon>Pseudomonadati</taxon>
        <taxon>Pseudomonadota</taxon>
        <taxon>Gammaproteobacteria</taxon>
        <taxon>Alteromonadales</taxon>
        <taxon>Shewanellaceae</taxon>
        <taxon>Shewanella</taxon>
    </lineage>
</organism>
<dbReference type="InterPro" id="IPR007298">
    <property type="entry name" value="Cu-R_lipoprotein_NlpE"/>
</dbReference>
<proteinExistence type="predicted"/>
<evidence type="ECO:0000256" key="1">
    <source>
        <dbReference type="SAM" id="SignalP"/>
    </source>
</evidence>
<dbReference type="Gene3D" id="2.40.128.640">
    <property type="match status" value="1"/>
</dbReference>